<dbReference type="AlphaFoldDB" id="A0A937CQ66"/>
<dbReference type="PANTHER" id="PTHR43072:SF8">
    <property type="entry name" value="ACYLTRANSFERASE FABY-RELATED"/>
    <property type="match status" value="1"/>
</dbReference>
<dbReference type="Proteomes" id="UP000633219">
    <property type="component" value="Unassembled WGS sequence"/>
</dbReference>
<dbReference type="CDD" id="cd04301">
    <property type="entry name" value="NAT_SF"/>
    <property type="match status" value="1"/>
</dbReference>
<accession>A0A937CQ66</accession>
<dbReference type="EMBL" id="JAEQNC010000011">
    <property type="protein sequence ID" value="MBL0374049.1"/>
    <property type="molecule type" value="Genomic_DNA"/>
</dbReference>
<keyword evidence="3" id="KW-1185">Reference proteome</keyword>
<dbReference type="InterPro" id="IPR016181">
    <property type="entry name" value="Acyl_CoA_acyltransferase"/>
</dbReference>
<dbReference type="PROSITE" id="PS51186">
    <property type="entry name" value="GNAT"/>
    <property type="match status" value="1"/>
</dbReference>
<reference evidence="2" key="1">
    <citation type="submission" date="2021-01" db="EMBL/GenBank/DDBJ databases">
        <title>Rhizobium sp. strain KVB221 16S ribosomal RNA gene Genome sequencing and assembly.</title>
        <authorList>
            <person name="Kang M."/>
        </authorList>
    </citation>
    <scope>NUCLEOTIDE SEQUENCE</scope>
    <source>
        <strain evidence="2">KVB221</strain>
    </source>
</reference>
<organism evidence="2 3">
    <name type="scientific">Rhizobium setariae</name>
    <dbReference type="NCBI Taxonomy" id="2801340"/>
    <lineage>
        <taxon>Bacteria</taxon>
        <taxon>Pseudomonadati</taxon>
        <taxon>Pseudomonadota</taxon>
        <taxon>Alphaproteobacteria</taxon>
        <taxon>Hyphomicrobiales</taxon>
        <taxon>Rhizobiaceae</taxon>
        <taxon>Rhizobium/Agrobacterium group</taxon>
        <taxon>Rhizobium</taxon>
    </lineage>
</organism>
<sequence>MRIRIRNAAISDVSVVTEIYRESVLNGIGTYELEPPSEIEMTSRFNAVTGQNYPYLIAEDENGSILGYAYASPFRTRPAYRYLAENSVYVSPEARGMGVGLTLLEALLSRTAELGIRQMVAVIGGANPASIALHEKAGFKHTGRMPSTGFKFGKWVDTVLMQIELGEGADTIPTEEPKLRRR</sequence>
<dbReference type="GO" id="GO:0016747">
    <property type="term" value="F:acyltransferase activity, transferring groups other than amino-acyl groups"/>
    <property type="evidence" value="ECO:0007669"/>
    <property type="project" value="InterPro"/>
</dbReference>
<dbReference type="SUPFAM" id="SSF55729">
    <property type="entry name" value="Acyl-CoA N-acyltransferases (Nat)"/>
    <property type="match status" value="1"/>
</dbReference>
<dbReference type="Pfam" id="PF00583">
    <property type="entry name" value="Acetyltransf_1"/>
    <property type="match status" value="1"/>
</dbReference>
<protein>
    <submittedName>
        <fullName evidence="2">N-acetyltransferase</fullName>
    </submittedName>
</protein>
<evidence type="ECO:0000313" key="2">
    <source>
        <dbReference type="EMBL" id="MBL0374049.1"/>
    </source>
</evidence>
<evidence type="ECO:0000259" key="1">
    <source>
        <dbReference type="PROSITE" id="PS51186"/>
    </source>
</evidence>
<name>A0A937CQ66_9HYPH</name>
<comment type="caution">
    <text evidence="2">The sequence shown here is derived from an EMBL/GenBank/DDBJ whole genome shotgun (WGS) entry which is preliminary data.</text>
</comment>
<dbReference type="RefSeq" id="WP_201661644.1">
    <property type="nucleotide sequence ID" value="NZ_JAEQNC010000011.1"/>
</dbReference>
<feature type="domain" description="N-acetyltransferase" evidence="1">
    <location>
        <begin position="3"/>
        <end position="166"/>
    </location>
</feature>
<dbReference type="PANTHER" id="PTHR43072">
    <property type="entry name" value="N-ACETYLTRANSFERASE"/>
    <property type="match status" value="1"/>
</dbReference>
<evidence type="ECO:0000313" key="3">
    <source>
        <dbReference type="Proteomes" id="UP000633219"/>
    </source>
</evidence>
<gene>
    <name evidence="2" type="ORF">JJB09_18670</name>
</gene>
<dbReference type="InterPro" id="IPR000182">
    <property type="entry name" value="GNAT_dom"/>
</dbReference>
<proteinExistence type="predicted"/>
<dbReference type="Gene3D" id="3.40.630.30">
    <property type="match status" value="1"/>
</dbReference>